<accession>A0A0E0GG13</accession>
<organism evidence="2">
    <name type="scientific">Oryza nivara</name>
    <name type="common">Indian wild rice</name>
    <name type="synonym">Oryza sativa f. spontanea</name>
    <dbReference type="NCBI Taxonomy" id="4536"/>
    <lineage>
        <taxon>Eukaryota</taxon>
        <taxon>Viridiplantae</taxon>
        <taxon>Streptophyta</taxon>
        <taxon>Embryophyta</taxon>
        <taxon>Tracheophyta</taxon>
        <taxon>Spermatophyta</taxon>
        <taxon>Magnoliopsida</taxon>
        <taxon>Liliopsida</taxon>
        <taxon>Poales</taxon>
        <taxon>Poaceae</taxon>
        <taxon>BOP clade</taxon>
        <taxon>Oryzoideae</taxon>
        <taxon>Oryzeae</taxon>
        <taxon>Oryzinae</taxon>
        <taxon>Oryza</taxon>
    </lineage>
</organism>
<protein>
    <submittedName>
        <fullName evidence="2">Uncharacterized protein</fullName>
    </submittedName>
</protein>
<reference evidence="2" key="1">
    <citation type="submission" date="2015-04" db="UniProtKB">
        <authorList>
            <consortium name="EnsemblPlants"/>
        </authorList>
    </citation>
    <scope>IDENTIFICATION</scope>
    <source>
        <strain evidence="2">SL10</strain>
    </source>
</reference>
<feature type="region of interest" description="Disordered" evidence="1">
    <location>
        <begin position="1"/>
        <end position="24"/>
    </location>
</feature>
<dbReference type="Proteomes" id="UP000006591">
    <property type="component" value="Chromosome 3"/>
</dbReference>
<feature type="compositionally biased region" description="Basic and acidic residues" evidence="1">
    <location>
        <begin position="1"/>
        <end position="19"/>
    </location>
</feature>
<reference evidence="2" key="2">
    <citation type="submission" date="2018-04" db="EMBL/GenBank/DDBJ databases">
        <title>OnivRS2 (Oryza nivara Reference Sequence Version 2).</title>
        <authorList>
            <person name="Zhang J."/>
            <person name="Kudrna D."/>
            <person name="Lee S."/>
            <person name="Talag J."/>
            <person name="Rajasekar S."/>
            <person name="Welchert J."/>
            <person name="Hsing Y.-I."/>
            <person name="Wing R.A."/>
        </authorList>
    </citation>
    <scope>NUCLEOTIDE SEQUENCE [LARGE SCALE GENOMIC DNA]</scope>
    <source>
        <strain evidence="2">SL10</strain>
    </source>
</reference>
<name>A0A0E0GG13_ORYNI</name>
<keyword evidence="3" id="KW-1185">Reference proteome</keyword>
<dbReference type="EnsemblPlants" id="ONIVA03G01390.1">
    <property type="protein sequence ID" value="ONIVA03G01390.1"/>
    <property type="gene ID" value="ONIVA03G01390"/>
</dbReference>
<dbReference type="Gramene" id="ONIVA03G01390.1">
    <property type="protein sequence ID" value="ONIVA03G01390.1"/>
    <property type="gene ID" value="ONIVA03G01390"/>
</dbReference>
<dbReference type="AlphaFoldDB" id="A0A0E0GG13"/>
<dbReference type="HOGENOM" id="CLU_1423591_0_0_1"/>
<evidence type="ECO:0000256" key="1">
    <source>
        <dbReference type="SAM" id="MobiDB-lite"/>
    </source>
</evidence>
<sequence>MRLSESRDHKRQKIGEGDTSKSSVGIVYPMYGDVETDRTQVHLFNQETRRYDRTEVDQKCPEMLQEYKDKHSMVVDVDLRSDEQVNPPHPKLKNLMPGKEYDRQELIPTEGAKVGQCQSGGDEDQIVHNTNGKKVVVQANHFFEQEDQGSQWHALSPQQDIASFDDWWASAEIRVDDQVRKGFNSTVVLGA</sequence>
<evidence type="ECO:0000313" key="3">
    <source>
        <dbReference type="Proteomes" id="UP000006591"/>
    </source>
</evidence>
<evidence type="ECO:0000313" key="2">
    <source>
        <dbReference type="EnsemblPlants" id="ONIVA03G01390.1"/>
    </source>
</evidence>
<proteinExistence type="predicted"/>